<geneLocation type="plasmid" evidence="1 2">
    <name>unnamed2</name>
</geneLocation>
<sequence length="217" mass="25082">MPAQPLSTRYSAIRKRSFARHFDLFLTTSYLRSTDGRIEHISQDVYRNFQPAAEERAAYLRSHQARSLSEQFAHGQTVQSLDTAIRQWRADNPSLEAELRAIHDKHHCITAEEFKQLVSSQTGELACEYCELTESDFRELIERGLVRTKRLSTRGSTFEFDCRDPEQGYTKNNMALCCYWCNNAKTDEFSPEEFKSMALALAAVWRQRLSTQSPGLR</sequence>
<evidence type="ECO:0000313" key="1">
    <source>
        <dbReference type="EMBL" id="UOQ75306.1"/>
    </source>
</evidence>
<accession>A0A8T9QCP1</accession>
<gene>
    <name evidence="1" type="ORF">MUN79_29400</name>
</gene>
<dbReference type="RefSeq" id="WP_244678639.1">
    <property type="nucleotide sequence ID" value="NZ_CP095048.1"/>
</dbReference>
<dbReference type="Gene3D" id="3.30.40.220">
    <property type="match status" value="1"/>
</dbReference>
<keyword evidence="1" id="KW-0614">Plasmid</keyword>
<dbReference type="EMBL" id="CP095048">
    <property type="protein sequence ID" value="UOQ75306.1"/>
    <property type="molecule type" value="Genomic_DNA"/>
</dbReference>
<evidence type="ECO:0000313" key="2">
    <source>
        <dbReference type="Proteomes" id="UP000831796"/>
    </source>
</evidence>
<evidence type="ECO:0008006" key="3">
    <source>
        <dbReference type="Google" id="ProtNLM"/>
    </source>
</evidence>
<protein>
    <recommendedName>
        <fullName evidence="3">HNH domain-containing protein</fullName>
    </recommendedName>
</protein>
<dbReference type="Proteomes" id="UP000831796">
    <property type="component" value="Plasmid unnamed2"/>
</dbReference>
<reference evidence="1" key="1">
    <citation type="submission" date="2022-04" db="EMBL/GenBank/DDBJ databases">
        <title>Hymenobacter sp. isolated from the air.</title>
        <authorList>
            <person name="Won M."/>
            <person name="Lee C.-M."/>
            <person name="Woen H.-Y."/>
            <person name="Kwon S.-W."/>
        </authorList>
    </citation>
    <scope>NUCLEOTIDE SEQUENCE</scope>
    <source>
        <strain evidence="1">5116S-3</strain>
        <plasmid evidence="1">unnamed2</plasmid>
    </source>
</reference>
<dbReference type="AlphaFoldDB" id="A0A8T9QCP1"/>
<proteinExistence type="predicted"/>
<name>A0A8T9QCP1_9BACT</name>
<organism evidence="1 2">
    <name type="scientific">Hymenobacter cellulosilyticus</name>
    <dbReference type="NCBI Taxonomy" id="2932248"/>
    <lineage>
        <taxon>Bacteria</taxon>
        <taxon>Pseudomonadati</taxon>
        <taxon>Bacteroidota</taxon>
        <taxon>Cytophagia</taxon>
        <taxon>Cytophagales</taxon>
        <taxon>Hymenobacteraceae</taxon>
        <taxon>Hymenobacter</taxon>
    </lineage>
</organism>
<dbReference type="KEGG" id="hcu:MUN79_29400"/>
<keyword evidence="2" id="KW-1185">Reference proteome</keyword>